<reference evidence="9" key="1">
    <citation type="submission" date="2009-01" db="EMBL/GenBank/DDBJ databases">
        <title>Complete sequence of Anaeromyxobacter dehalogenans 2CP-1.</title>
        <authorList>
            <consortium name="US DOE Joint Genome Institute"/>
            <person name="Lucas S."/>
            <person name="Copeland A."/>
            <person name="Lapidus A."/>
            <person name="Glavina del Rio T."/>
            <person name="Dalin E."/>
            <person name="Tice H."/>
            <person name="Bruce D."/>
            <person name="Goodwin L."/>
            <person name="Pitluck S."/>
            <person name="Saunders E."/>
            <person name="Brettin T."/>
            <person name="Detter J.C."/>
            <person name="Han C."/>
            <person name="Larimer F."/>
            <person name="Land M."/>
            <person name="Hauser L."/>
            <person name="Kyrpides N."/>
            <person name="Ovchinnikova G."/>
            <person name="Beliaev A.S."/>
            <person name="Richardson P."/>
        </authorList>
    </citation>
    <scope>NUCLEOTIDE SEQUENCE</scope>
    <source>
        <strain evidence="9">2CP-1</strain>
    </source>
</reference>
<evidence type="ECO:0000259" key="8">
    <source>
        <dbReference type="Pfam" id="PF02085"/>
    </source>
</evidence>
<dbReference type="InterPro" id="IPR002322">
    <property type="entry name" value="Cyt_c_III"/>
</dbReference>
<keyword evidence="2 6" id="KW-0349">Heme</keyword>
<proteinExistence type="predicted"/>
<comment type="cofactor">
    <cofactor evidence="6">
        <name>heme c</name>
        <dbReference type="ChEBI" id="CHEBI:61717"/>
    </cofactor>
    <text evidence="6">Binds 4 heme c groups covalently per monomer.</text>
</comment>
<dbReference type="CDD" id="cd08168">
    <property type="entry name" value="Cytochrom_C3"/>
    <property type="match status" value="1"/>
</dbReference>
<evidence type="ECO:0000256" key="7">
    <source>
        <dbReference type="SAM" id="SignalP"/>
    </source>
</evidence>
<dbReference type="GO" id="GO:0046872">
    <property type="term" value="F:metal ion binding"/>
    <property type="evidence" value="ECO:0007669"/>
    <property type="project" value="UniProtKB-KW"/>
</dbReference>
<keyword evidence="3 6" id="KW-0479">Metal-binding</keyword>
<feature type="binding site" description="covalent" evidence="6">
    <location>
        <position position="85"/>
    </location>
    <ligand>
        <name>heme c</name>
        <dbReference type="ChEBI" id="CHEBI:61717"/>
        <label>2</label>
    </ligand>
</feature>
<evidence type="ECO:0000256" key="4">
    <source>
        <dbReference type="ARBA" id="ARBA00022982"/>
    </source>
</evidence>
<dbReference type="GO" id="GO:0009055">
    <property type="term" value="F:electron transfer activity"/>
    <property type="evidence" value="ECO:0007669"/>
    <property type="project" value="InterPro"/>
</dbReference>
<dbReference type="SUPFAM" id="SSF48695">
    <property type="entry name" value="Multiheme cytochromes"/>
    <property type="match status" value="1"/>
</dbReference>
<feature type="binding site" description="axial binding residue" evidence="6">
    <location>
        <position position="74"/>
    </location>
    <ligand>
        <name>heme c</name>
        <dbReference type="ChEBI" id="CHEBI:61717"/>
        <label>1</label>
    </ligand>
    <ligandPart>
        <name>Fe</name>
        <dbReference type="ChEBI" id="CHEBI:18248"/>
    </ligandPart>
</feature>
<feature type="domain" description="Class III cytochrome C" evidence="8">
    <location>
        <begin position="20"/>
        <end position="68"/>
    </location>
</feature>
<feature type="chain" id="PRO_5002874835" evidence="7">
    <location>
        <begin position="20"/>
        <end position="92"/>
    </location>
</feature>
<gene>
    <name evidence="9" type="ordered locus">A2cp1_2248</name>
</gene>
<dbReference type="AlphaFoldDB" id="B8JA67"/>
<dbReference type="Pfam" id="PF02085">
    <property type="entry name" value="Cytochrom_CIII"/>
    <property type="match status" value="1"/>
</dbReference>
<dbReference type="KEGG" id="acp:A2cp1_2248"/>
<keyword evidence="1" id="KW-0813">Transport</keyword>
<dbReference type="Proteomes" id="UP000007089">
    <property type="component" value="Chromosome"/>
</dbReference>
<accession>B8JA67</accession>
<dbReference type="GO" id="GO:0020037">
    <property type="term" value="F:heme binding"/>
    <property type="evidence" value="ECO:0007669"/>
    <property type="project" value="InterPro"/>
</dbReference>
<dbReference type="InterPro" id="IPR020942">
    <property type="entry name" value="Cyt_c_III_dom"/>
</dbReference>
<dbReference type="InterPro" id="IPR036280">
    <property type="entry name" value="Multihaem_cyt_sf"/>
</dbReference>
<sequence>MKLLASIVAAFVLTGSAMAAAPAAPTVLKAKNGDVTFNHKTHAAVKCETCHATAAGGKIEGFGKEKAHASCIECHKKEAKGPAKCAECHKKA</sequence>
<evidence type="ECO:0000313" key="10">
    <source>
        <dbReference type="Proteomes" id="UP000007089"/>
    </source>
</evidence>
<feature type="binding site" description="axial binding residue" evidence="6">
    <location>
        <position position="42"/>
    </location>
    <ligand>
        <name>heme c</name>
        <dbReference type="ChEBI" id="CHEBI:61717"/>
        <label>1</label>
    </ligand>
    <ligandPart>
        <name>Fe</name>
        <dbReference type="ChEBI" id="CHEBI:18248"/>
    </ligandPart>
</feature>
<dbReference type="HOGENOM" id="CLU_188310_0_0_7"/>
<dbReference type="Gene3D" id="3.90.10.10">
    <property type="entry name" value="Cytochrome C3"/>
    <property type="match status" value="2"/>
</dbReference>
<dbReference type="EMBL" id="CP001359">
    <property type="protein sequence ID" value="ACL65586.1"/>
    <property type="molecule type" value="Genomic_DNA"/>
</dbReference>
<evidence type="ECO:0000256" key="5">
    <source>
        <dbReference type="ARBA" id="ARBA00023004"/>
    </source>
</evidence>
<keyword evidence="10" id="KW-1185">Reference proteome</keyword>
<protein>
    <submittedName>
        <fullName evidence="9">Cytochrome c class III</fullName>
    </submittedName>
</protein>
<evidence type="ECO:0000256" key="6">
    <source>
        <dbReference type="PIRSR" id="PIRSR602322-1"/>
    </source>
</evidence>
<dbReference type="PRINTS" id="PR00609">
    <property type="entry name" value="CYTOCHROMEC3"/>
</dbReference>
<dbReference type="RefSeq" id="WP_012633424.1">
    <property type="nucleotide sequence ID" value="NC_011891.1"/>
</dbReference>
<feature type="binding site" description="axial binding residue" evidence="6">
    <location>
        <position position="47"/>
    </location>
    <ligand>
        <name>heme c</name>
        <dbReference type="ChEBI" id="CHEBI:61717"/>
        <label>1</label>
    </ligand>
    <ligandPart>
        <name>Fe</name>
        <dbReference type="ChEBI" id="CHEBI:18248"/>
    </ligandPart>
</feature>
<name>B8JA67_ANAD2</name>
<evidence type="ECO:0000313" key="9">
    <source>
        <dbReference type="EMBL" id="ACL65586.1"/>
    </source>
</evidence>
<organism evidence="9 10">
    <name type="scientific">Anaeromyxobacter dehalogenans (strain ATCC BAA-258 / DSM 21875 / 2CP-1)</name>
    <dbReference type="NCBI Taxonomy" id="455488"/>
    <lineage>
        <taxon>Bacteria</taxon>
        <taxon>Pseudomonadati</taxon>
        <taxon>Myxococcota</taxon>
        <taxon>Myxococcia</taxon>
        <taxon>Myxococcales</taxon>
        <taxon>Cystobacterineae</taxon>
        <taxon>Anaeromyxobacteraceae</taxon>
        <taxon>Anaeromyxobacter</taxon>
    </lineage>
</organism>
<feature type="binding site" description="axial binding residue" evidence="6">
    <location>
        <position position="89"/>
    </location>
    <ligand>
        <name>heme c</name>
        <dbReference type="ChEBI" id="CHEBI:61717"/>
        <label>1</label>
    </ligand>
    <ligandPart>
        <name>Fe</name>
        <dbReference type="ChEBI" id="CHEBI:18248"/>
    </ligandPart>
</feature>
<keyword evidence="4" id="KW-0249">Electron transport</keyword>
<feature type="binding site" description="axial binding residue" evidence="6">
    <location>
        <position position="51"/>
    </location>
    <ligand>
        <name>heme c</name>
        <dbReference type="ChEBI" id="CHEBI:61717"/>
        <label>1</label>
    </ligand>
    <ligandPart>
        <name>Fe</name>
        <dbReference type="ChEBI" id="CHEBI:18248"/>
    </ligandPart>
</feature>
<feature type="binding site" description="axial binding residue" evidence="6">
    <location>
        <position position="39"/>
    </location>
    <ligand>
        <name>heme c</name>
        <dbReference type="ChEBI" id="CHEBI:61717"/>
        <label>1</label>
    </ligand>
    <ligandPart>
        <name>Fe</name>
        <dbReference type="ChEBI" id="CHEBI:18248"/>
    </ligandPart>
</feature>
<evidence type="ECO:0000256" key="2">
    <source>
        <dbReference type="ARBA" id="ARBA00022617"/>
    </source>
</evidence>
<feature type="binding site" description="axial binding residue" evidence="6">
    <location>
        <position position="50"/>
    </location>
    <ligand>
        <name>heme c</name>
        <dbReference type="ChEBI" id="CHEBI:61717"/>
        <label>1</label>
    </ligand>
    <ligandPart>
        <name>Fe</name>
        <dbReference type="ChEBI" id="CHEBI:18248"/>
    </ligandPart>
</feature>
<feature type="binding site" description="axial binding residue" evidence="6">
    <location>
        <position position="88"/>
    </location>
    <ligand>
        <name>heme c</name>
        <dbReference type="ChEBI" id="CHEBI:61717"/>
        <label>1</label>
    </ligand>
    <ligandPart>
        <name>Fe</name>
        <dbReference type="ChEBI" id="CHEBI:18248"/>
    </ligandPart>
</feature>
<feature type="binding site" description="axial binding residue" evidence="6">
    <location>
        <position position="71"/>
    </location>
    <ligand>
        <name>heme c</name>
        <dbReference type="ChEBI" id="CHEBI:61717"/>
        <label>1</label>
    </ligand>
    <ligandPart>
        <name>Fe</name>
        <dbReference type="ChEBI" id="CHEBI:18248"/>
    </ligandPart>
</feature>
<evidence type="ECO:0000256" key="1">
    <source>
        <dbReference type="ARBA" id="ARBA00022448"/>
    </source>
</evidence>
<evidence type="ECO:0000256" key="3">
    <source>
        <dbReference type="ARBA" id="ARBA00022723"/>
    </source>
</evidence>
<keyword evidence="5 6" id="KW-0408">Iron</keyword>
<keyword evidence="7" id="KW-0732">Signal</keyword>
<feature type="binding site" description="axial binding residue" evidence="6">
    <location>
        <position position="68"/>
    </location>
    <ligand>
        <name>heme c</name>
        <dbReference type="ChEBI" id="CHEBI:61717"/>
        <label>1</label>
    </ligand>
    <ligandPart>
        <name>Fe</name>
        <dbReference type="ChEBI" id="CHEBI:18248"/>
    </ligandPart>
</feature>
<feature type="binding site" description="axial binding residue" evidence="6">
    <location>
        <position position="75"/>
    </location>
    <ligand>
        <name>heme c</name>
        <dbReference type="ChEBI" id="CHEBI:61717"/>
        <label>1</label>
    </ligand>
    <ligandPart>
        <name>Fe</name>
        <dbReference type="ChEBI" id="CHEBI:18248"/>
    </ligandPart>
</feature>
<feature type="signal peptide" evidence="7">
    <location>
        <begin position="1"/>
        <end position="19"/>
    </location>
</feature>